<comment type="caution">
    <text evidence="1">The sequence shown here is derived from an EMBL/GenBank/DDBJ whole genome shotgun (WGS) entry which is preliminary data.</text>
</comment>
<dbReference type="EMBL" id="JBBPFD010000010">
    <property type="protein sequence ID" value="KAK7909878.1"/>
    <property type="molecule type" value="Genomic_DNA"/>
</dbReference>
<organism evidence="1 2">
    <name type="scientific">Mugilogobius chulae</name>
    <name type="common">yellowstripe goby</name>
    <dbReference type="NCBI Taxonomy" id="88201"/>
    <lineage>
        <taxon>Eukaryota</taxon>
        <taxon>Metazoa</taxon>
        <taxon>Chordata</taxon>
        <taxon>Craniata</taxon>
        <taxon>Vertebrata</taxon>
        <taxon>Euteleostomi</taxon>
        <taxon>Actinopterygii</taxon>
        <taxon>Neopterygii</taxon>
        <taxon>Teleostei</taxon>
        <taxon>Neoteleostei</taxon>
        <taxon>Acanthomorphata</taxon>
        <taxon>Gobiaria</taxon>
        <taxon>Gobiiformes</taxon>
        <taxon>Gobioidei</taxon>
        <taxon>Gobiidae</taxon>
        <taxon>Gobionellinae</taxon>
        <taxon>Mugilogobius</taxon>
    </lineage>
</organism>
<keyword evidence="2" id="KW-1185">Reference proteome</keyword>
<gene>
    <name evidence="1" type="ORF">WMY93_014562</name>
</gene>
<dbReference type="Proteomes" id="UP001460270">
    <property type="component" value="Unassembled WGS sequence"/>
</dbReference>
<evidence type="ECO:0000313" key="2">
    <source>
        <dbReference type="Proteomes" id="UP001460270"/>
    </source>
</evidence>
<proteinExistence type="predicted"/>
<name>A0AAW0NZJ9_9GOBI</name>
<dbReference type="AlphaFoldDB" id="A0AAW0NZJ9"/>
<protein>
    <submittedName>
        <fullName evidence="1">Uncharacterized protein</fullName>
    </submittedName>
</protein>
<evidence type="ECO:0000313" key="1">
    <source>
        <dbReference type="EMBL" id="KAK7909878.1"/>
    </source>
</evidence>
<sequence>MLTSKPVRRHLEVRQESVSFQAHAGKKIEESSVAHSVRLEVLASIGTADLLASPENNNEDREGSAPKYDARLVKFM</sequence>
<accession>A0AAW0NZJ9</accession>
<reference evidence="2" key="1">
    <citation type="submission" date="2024-04" db="EMBL/GenBank/DDBJ databases">
        <title>Salinicola lusitanus LLJ914,a marine bacterium isolated from the Okinawa Trough.</title>
        <authorList>
            <person name="Li J."/>
        </authorList>
    </citation>
    <scope>NUCLEOTIDE SEQUENCE [LARGE SCALE GENOMIC DNA]</scope>
</reference>